<comment type="caution">
    <text evidence="1">The sequence shown here is derived from an EMBL/GenBank/DDBJ whole genome shotgun (WGS) entry which is preliminary data.</text>
</comment>
<dbReference type="Proteomes" id="UP000095229">
    <property type="component" value="Unassembled WGS sequence"/>
</dbReference>
<accession>A0A1E5JWM5</accession>
<protein>
    <submittedName>
        <fullName evidence="1">Uncharacterized protein</fullName>
    </submittedName>
</protein>
<evidence type="ECO:0000313" key="1">
    <source>
        <dbReference type="EMBL" id="OEH48890.1"/>
    </source>
</evidence>
<evidence type="ECO:0000313" key="2">
    <source>
        <dbReference type="Proteomes" id="UP000095229"/>
    </source>
</evidence>
<dbReference type="EMBL" id="LSOG01000002">
    <property type="protein sequence ID" value="OEH48890.1"/>
    <property type="molecule type" value="Genomic_DNA"/>
</dbReference>
<sequence length="231" mass="26256">MKLLKLPPGQDWLIGRMQSLGYKGNPGGMCFGLCEMARQAVQLGLKEYSLFQERLKQVALIPTENFPAEMERIKAQRLALFQKAKQQAREELEERHGGIAIDKHMVNDLANEKLISLMDALPLQDRARISIDMFIDGVELYFHPVDYPMLFQSQVKHQISNAAAILVEPHQLQHKKLQGELPSPLVFTGSYATDDLYSYLAILQKQLKDCKNPIPLRLNSENHALCLIFVS</sequence>
<proteinExistence type="predicted"/>
<keyword evidence="2" id="KW-1185">Reference proteome</keyword>
<dbReference type="PATRIC" id="fig|45071.6.peg.3815"/>
<dbReference type="AlphaFoldDB" id="A0A1E5JWM5"/>
<organism evidence="1 2">
    <name type="scientific">Legionella parisiensis</name>
    <dbReference type="NCBI Taxonomy" id="45071"/>
    <lineage>
        <taxon>Bacteria</taxon>
        <taxon>Pseudomonadati</taxon>
        <taxon>Pseudomonadota</taxon>
        <taxon>Gammaproteobacteria</taxon>
        <taxon>Legionellales</taxon>
        <taxon>Legionellaceae</taxon>
        <taxon>Legionella</taxon>
    </lineage>
</organism>
<reference evidence="1 2" key="1">
    <citation type="submission" date="2016-02" db="EMBL/GenBank/DDBJ databases">
        <title>Secondary metabolites in Legionella.</title>
        <authorList>
            <person name="Tobias N.J."/>
            <person name="Bode H.B."/>
        </authorList>
    </citation>
    <scope>NUCLEOTIDE SEQUENCE [LARGE SCALE GENOMIC DNA]</scope>
    <source>
        <strain evidence="1 2">DSM 19216</strain>
    </source>
</reference>
<gene>
    <name evidence="1" type="ORF">lpari_00035</name>
</gene>
<name>A0A1E5JWM5_9GAMM</name>
<dbReference type="STRING" id="45071.Lpar_3538"/>